<dbReference type="Proteomes" id="UP001164929">
    <property type="component" value="Chromosome 17"/>
</dbReference>
<evidence type="ECO:0000313" key="1">
    <source>
        <dbReference type="EMBL" id="KAJ6959673.1"/>
    </source>
</evidence>
<organism evidence="1 2">
    <name type="scientific">Populus alba x Populus x berolinensis</name>
    <dbReference type="NCBI Taxonomy" id="444605"/>
    <lineage>
        <taxon>Eukaryota</taxon>
        <taxon>Viridiplantae</taxon>
        <taxon>Streptophyta</taxon>
        <taxon>Embryophyta</taxon>
        <taxon>Tracheophyta</taxon>
        <taxon>Spermatophyta</taxon>
        <taxon>Magnoliopsida</taxon>
        <taxon>eudicotyledons</taxon>
        <taxon>Gunneridae</taxon>
        <taxon>Pentapetalae</taxon>
        <taxon>rosids</taxon>
        <taxon>fabids</taxon>
        <taxon>Malpighiales</taxon>
        <taxon>Salicaceae</taxon>
        <taxon>Saliceae</taxon>
        <taxon>Populus</taxon>
    </lineage>
</organism>
<comment type="caution">
    <text evidence="1">The sequence shown here is derived from an EMBL/GenBank/DDBJ whole genome shotgun (WGS) entry which is preliminary data.</text>
</comment>
<protein>
    <submittedName>
        <fullName evidence="1">Uncharacterized protein</fullName>
    </submittedName>
</protein>
<dbReference type="EMBL" id="JAQIZT010000017">
    <property type="protein sequence ID" value="KAJ6959673.1"/>
    <property type="molecule type" value="Genomic_DNA"/>
</dbReference>
<sequence>MSSTVAMVGRSMPLSFLFFLYCPLASFLISSSSLRCTVVSDGEERRVRGLALGEVGDN</sequence>
<accession>A0AAD6LGX1</accession>
<keyword evidence="2" id="KW-1185">Reference proteome</keyword>
<evidence type="ECO:0000313" key="2">
    <source>
        <dbReference type="Proteomes" id="UP001164929"/>
    </source>
</evidence>
<dbReference type="AlphaFoldDB" id="A0AAD6LGX1"/>
<proteinExistence type="predicted"/>
<reference evidence="1" key="1">
    <citation type="journal article" date="2023" name="Mol. Ecol. Resour.">
        <title>Chromosome-level genome assembly of a triploid poplar Populus alba 'Berolinensis'.</title>
        <authorList>
            <person name="Chen S."/>
            <person name="Yu Y."/>
            <person name="Wang X."/>
            <person name="Wang S."/>
            <person name="Zhang T."/>
            <person name="Zhou Y."/>
            <person name="He R."/>
            <person name="Meng N."/>
            <person name="Wang Y."/>
            <person name="Liu W."/>
            <person name="Liu Z."/>
            <person name="Liu J."/>
            <person name="Guo Q."/>
            <person name="Huang H."/>
            <person name="Sederoff R.R."/>
            <person name="Wang G."/>
            <person name="Qu G."/>
            <person name="Chen S."/>
        </authorList>
    </citation>
    <scope>NUCLEOTIDE SEQUENCE</scope>
    <source>
        <strain evidence="1">SC-2020</strain>
    </source>
</reference>
<gene>
    <name evidence="1" type="ORF">NC653_037898</name>
</gene>
<name>A0AAD6LGX1_9ROSI</name>